<reference evidence="1" key="2">
    <citation type="submission" date="2024-03" db="EMBL/GenBank/DDBJ databases">
        <authorList>
            <person name="Bromfield E.S.P."/>
            <person name="Cloutier S."/>
        </authorList>
    </citation>
    <scope>NUCLEOTIDE SEQUENCE</scope>
    <source>
        <strain evidence="1">5S5</strain>
    </source>
</reference>
<sequence>MRTAMFAYGKGHSLTQRGDVQALGEHGIAASFDFGNNAMGNHREYRGSFIRTIGNSAAPMVNEIDGPLVNTFDLTGRLAGSYAAMYMSNSGYVGEINVMRGATLSGDILFDYAQLDEKGSPRLTKLTFGMTPDTNGHTTGQPDASFATRYEGNIIGRNNLSLQLSGGVALFTGNHEVYDATVAQHATLSGNGSYLLNTDGRFTNSGAVAPLIDGRDNNITVNGGYLQTSTGRLQLAVNDTGAFSRLVVNGSAALDGTLAIMPQRGWYGNDFSVWLSGP</sequence>
<protein>
    <recommendedName>
        <fullName evidence="3">Autotransporter domain-containing protein</fullName>
    </recommendedName>
</protein>
<organism evidence="1 2">
    <name type="scientific">Bradyrhizobium septentrionale</name>
    <dbReference type="NCBI Taxonomy" id="1404411"/>
    <lineage>
        <taxon>Bacteria</taxon>
        <taxon>Pseudomonadati</taxon>
        <taxon>Pseudomonadota</taxon>
        <taxon>Alphaproteobacteria</taxon>
        <taxon>Hyphomicrobiales</taxon>
        <taxon>Nitrobacteraceae</taxon>
        <taxon>Bradyrhizobium</taxon>
    </lineage>
</organism>
<evidence type="ECO:0008006" key="3">
    <source>
        <dbReference type="Google" id="ProtNLM"/>
    </source>
</evidence>
<name>A0ABZ2NVR4_9BRAD</name>
<reference evidence="1" key="1">
    <citation type="journal article" date="2021" name="Int. J. Syst. Evol. Microbiol.">
        <title>Bradyrhizobium septentrionale sp. nov. (sv. septentrionale) and Bradyrhizobium quebecense sp. nov. (sv. septentrionale) associated with legumes native to Canada possess rearranged symbiosis genes and numerous insertion sequences.</title>
        <authorList>
            <person name="Bromfield E.S.P."/>
            <person name="Cloutier S."/>
        </authorList>
    </citation>
    <scope>NUCLEOTIDE SEQUENCE</scope>
    <source>
        <strain evidence="1">5S5</strain>
    </source>
</reference>
<evidence type="ECO:0000313" key="2">
    <source>
        <dbReference type="Proteomes" id="UP001432046"/>
    </source>
</evidence>
<gene>
    <name evidence="1" type="ORF">WDK88_38320</name>
</gene>
<evidence type="ECO:0000313" key="1">
    <source>
        <dbReference type="EMBL" id="WXC79037.1"/>
    </source>
</evidence>
<dbReference type="Proteomes" id="UP001432046">
    <property type="component" value="Chromosome"/>
</dbReference>
<proteinExistence type="predicted"/>
<dbReference type="EMBL" id="CP147711">
    <property type="protein sequence ID" value="WXC79037.1"/>
    <property type="molecule type" value="Genomic_DNA"/>
</dbReference>
<keyword evidence="2" id="KW-1185">Reference proteome</keyword>
<dbReference type="RefSeq" id="WP_338696072.1">
    <property type="nucleotide sequence ID" value="NZ_CP147708.1"/>
</dbReference>
<accession>A0ABZ2NVR4</accession>